<evidence type="ECO:0000313" key="1">
    <source>
        <dbReference type="EMBL" id="MCI79218.1"/>
    </source>
</evidence>
<organism evidence="1 2">
    <name type="scientific">Trifolium medium</name>
    <dbReference type="NCBI Taxonomy" id="97028"/>
    <lineage>
        <taxon>Eukaryota</taxon>
        <taxon>Viridiplantae</taxon>
        <taxon>Streptophyta</taxon>
        <taxon>Embryophyta</taxon>
        <taxon>Tracheophyta</taxon>
        <taxon>Spermatophyta</taxon>
        <taxon>Magnoliopsida</taxon>
        <taxon>eudicotyledons</taxon>
        <taxon>Gunneridae</taxon>
        <taxon>Pentapetalae</taxon>
        <taxon>rosids</taxon>
        <taxon>fabids</taxon>
        <taxon>Fabales</taxon>
        <taxon>Fabaceae</taxon>
        <taxon>Papilionoideae</taxon>
        <taxon>50 kb inversion clade</taxon>
        <taxon>NPAAA clade</taxon>
        <taxon>Hologalegina</taxon>
        <taxon>IRL clade</taxon>
        <taxon>Trifolieae</taxon>
        <taxon>Trifolium</taxon>
    </lineage>
</organism>
<reference evidence="1 2" key="1">
    <citation type="journal article" date="2018" name="Front. Plant Sci.">
        <title>Red Clover (Trifolium pratense) and Zigzag Clover (T. medium) - A Picture of Genomic Similarities and Differences.</title>
        <authorList>
            <person name="Dluhosova J."/>
            <person name="Istvanek J."/>
            <person name="Nedelnik J."/>
            <person name="Repkova J."/>
        </authorList>
    </citation>
    <scope>NUCLEOTIDE SEQUENCE [LARGE SCALE GENOMIC DNA]</scope>
    <source>
        <strain evidence="2">cv. 10/8</strain>
        <tissue evidence="1">Leaf</tissue>
    </source>
</reference>
<sequence>MELSDKVVGSISEKTEGPDHLMMLKDISEKMSSEQIDNNISVKEKGKVVIEL</sequence>
<proteinExistence type="predicted"/>
<dbReference type="AlphaFoldDB" id="A0A392UT60"/>
<protein>
    <submittedName>
        <fullName evidence="1">Uncharacterized protein</fullName>
    </submittedName>
</protein>
<keyword evidence="2" id="KW-1185">Reference proteome</keyword>
<dbReference type="EMBL" id="LXQA010968857">
    <property type="protein sequence ID" value="MCI79218.1"/>
    <property type="molecule type" value="Genomic_DNA"/>
</dbReference>
<name>A0A392UT60_9FABA</name>
<dbReference type="Proteomes" id="UP000265520">
    <property type="component" value="Unassembled WGS sequence"/>
</dbReference>
<evidence type="ECO:0000313" key="2">
    <source>
        <dbReference type="Proteomes" id="UP000265520"/>
    </source>
</evidence>
<accession>A0A392UT60</accession>
<comment type="caution">
    <text evidence="1">The sequence shown here is derived from an EMBL/GenBank/DDBJ whole genome shotgun (WGS) entry which is preliminary data.</text>
</comment>